<organism evidence="1 2">
    <name type="scientific">Candidozyma auris</name>
    <name type="common">Yeast</name>
    <name type="synonym">Candida auris</name>
    <dbReference type="NCBI Taxonomy" id="498019"/>
    <lineage>
        <taxon>Eukaryota</taxon>
        <taxon>Fungi</taxon>
        <taxon>Dikarya</taxon>
        <taxon>Ascomycota</taxon>
        <taxon>Saccharomycotina</taxon>
        <taxon>Pichiomycetes</taxon>
        <taxon>Metschnikowiaceae</taxon>
        <taxon>Candidozyma</taxon>
    </lineage>
</organism>
<accession>A0A0L0NXZ8</accession>
<reference evidence="2" key="1">
    <citation type="journal article" date="2015" name="BMC Genomics">
        <title>Draft genome of a commonly misdiagnosed multidrug resistant pathogen Candida auris.</title>
        <authorList>
            <person name="Chatterjee S."/>
            <person name="Alampalli S.V."/>
            <person name="Nageshan R.K."/>
            <person name="Chettiar S.T."/>
            <person name="Joshi S."/>
            <person name="Tatu U.S."/>
        </authorList>
    </citation>
    <scope>NUCLEOTIDE SEQUENCE [LARGE SCALE GENOMIC DNA]</scope>
    <source>
        <strain evidence="2">6684</strain>
    </source>
</reference>
<sequence length="70" mass="7901">MGKEERREFSTGKFMHLYIPHRRGNLLHELAGRVHRPAQCKAPVKLAKLLDRMDGCRCQLGLEADDSGVG</sequence>
<dbReference type="EMBL" id="LGST01000029">
    <property type="protein sequence ID" value="KND98899.1"/>
    <property type="molecule type" value="Genomic_DNA"/>
</dbReference>
<evidence type="ECO:0000313" key="2">
    <source>
        <dbReference type="Proteomes" id="UP000037122"/>
    </source>
</evidence>
<dbReference type="AlphaFoldDB" id="A0A0L0NXZ8"/>
<dbReference type="Proteomes" id="UP000037122">
    <property type="component" value="Unassembled WGS sequence"/>
</dbReference>
<dbReference type="VEuPathDB" id="FungiDB:QG37_04244"/>
<proteinExistence type="predicted"/>
<protein>
    <submittedName>
        <fullName evidence="1">Uncharacterized protein</fullName>
    </submittedName>
</protein>
<evidence type="ECO:0000313" key="1">
    <source>
        <dbReference type="EMBL" id="KND98899.1"/>
    </source>
</evidence>
<comment type="caution">
    <text evidence="1">The sequence shown here is derived from an EMBL/GenBank/DDBJ whole genome shotgun (WGS) entry which is preliminary data.</text>
</comment>
<name>A0A0L0NXZ8_CANAR</name>
<gene>
    <name evidence="1" type="ORF">QG37_04244</name>
</gene>